<evidence type="ECO:0000313" key="3">
    <source>
        <dbReference type="Proteomes" id="UP000298787"/>
    </source>
</evidence>
<accession>A0A4U5TWT7</accession>
<feature type="compositionally biased region" description="Low complexity" evidence="1">
    <location>
        <begin position="279"/>
        <end position="321"/>
    </location>
</feature>
<feature type="compositionally biased region" description="Pro residues" evidence="1">
    <location>
        <begin position="110"/>
        <end position="121"/>
    </location>
</feature>
<name>A0A4U5TWT7_COLLU</name>
<dbReference type="AlphaFoldDB" id="A0A4U5TWT7"/>
<proteinExistence type="predicted"/>
<feature type="compositionally biased region" description="Basic and acidic residues" evidence="1">
    <location>
        <begin position="22"/>
        <end position="32"/>
    </location>
</feature>
<keyword evidence="3" id="KW-1185">Reference proteome</keyword>
<feature type="compositionally biased region" description="Basic and acidic residues" evidence="1">
    <location>
        <begin position="149"/>
        <end position="166"/>
    </location>
</feature>
<dbReference type="EMBL" id="CM014078">
    <property type="protein sequence ID" value="TKS66127.1"/>
    <property type="molecule type" value="Genomic_DNA"/>
</dbReference>
<organism evidence="2 3">
    <name type="scientific">Collichthys lucidus</name>
    <name type="common">Big head croaker</name>
    <name type="synonym">Sciaena lucida</name>
    <dbReference type="NCBI Taxonomy" id="240159"/>
    <lineage>
        <taxon>Eukaryota</taxon>
        <taxon>Metazoa</taxon>
        <taxon>Chordata</taxon>
        <taxon>Craniata</taxon>
        <taxon>Vertebrata</taxon>
        <taxon>Euteleostomi</taxon>
        <taxon>Actinopterygii</taxon>
        <taxon>Neopterygii</taxon>
        <taxon>Teleostei</taxon>
        <taxon>Neoteleostei</taxon>
        <taxon>Acanthomorphata</taxon>
        <taxon>Eupercaria</taxon>
        <taxon>Sciaenidae</taxon>
        <taxon>Collichthys</taxon>
    </lineage>
</organism>
<evidence type="ECO:0008006" key="4">
    <source>
        <dbReference type="Google" id="ProtNLM"/>
    </source>
</evidence>
<feature type="region of interest" description="Disordered" evidence="1">
    <location>
        <begin position="272"/>
        <end position="332"/>
    </location>
</feature>
<evidence type="ECO:0000313" key="2">
    <source>
        <dbReference type="EMBL" id="TKS66127.1"/>
    </source>
</evidence>
<feature type="region of interest" description="Disordered" evidence="1">
    <location>
        <begin position="1"/>
        <end position="166"/>
    </location>
</feature>
<gene>
    <name evidence="2" type="ORF">D9C73_000183</name>
</gene>
<dbReference type="Proteomes" id="UP000298787">
    <property type="component" value="Chromosome 1"/>
</dbReference>
<protein>
    <recommendedName>
        <fullName evidence="4">MADF domain-containing protein</fullName>
    </recommendedName>
</protein>
<evidence type="ECO:0000256" key="1">
    <source>
        <dbReference type="SAM" id="MobiDB-lite"/>
    </source>
</evidence>
<sequence>MNDWTEVRYGRRRWRRPQGTRDWSRGRPEGRVDSAPSFRFRREDFPFPNQPVPPPSATWYPGPRYRSYADAIQDRIQSPREPARKRTVATMTGEAEDQPLQPTDWHQPPLTSPPPSPPGPPRGQRHGRRTRGTVVTEDSFLQDEPEQQDEVRVMEEPPHTPTHSELEAPFDELQAEEKAAAAITSTPQSSVEVTVQCREKLKKLKSDYRSIKDHNGRSGSNRKNWRWFEVMDSIYGHRPANSGREGGLDSATSILESLTEDDYILELEEMPVDEHGPMTPAAVVPTASTASEFEPPRAATPATVEPPRAATPAPAGSASAPIRRKRQREPEHVTVLRDMQASDVEQQELNREERERHVQAALDDAREARELEASLRREEIAATAAFNQAFLATLGQLVQALSSQHGSVTPPLD</sequence>
<reference evidence="2 3" key="1">
    <citation type="submission" date="2019-01" db="EMBL/GenBank/DDBJ databases">
        <title>Genome Assembly of Collichthys lucidus.</title>
        <authorList>
            <person name="Cai M."/>
            <person name="Xiao S."/>
        </authorList>
    </citation>
    <scope>NUCLEOTIDE SEQUENCE [LARGE SCALE GENOMIC DNA]</scope>
    <source>
        <strain evidence="2">JT15FE1705JMU</strain>
        <tissue evidence="2">Muscle</tissue>
    </source>
</reference>